<keyword evidence="2" id="KW-1185">Reference proteome</keyword>
<evidence type="ECO:0000313" key="1">
    <source>
        <dbReference type="EMBL" id="MPC78957.1"/>
    </source>
</evidence>
<proteinExistence type="predicted"/>
<dbReference type="EMBL" id="VSRR010049813">
    <property type="protein sequence ID" value="MPC78957.1"/>
    <property type="molecule type" value="Genomic_DNA"/>
</dbReference>
<gene>
    <name evidence="1" type="ORF">E2C01_073466</name>
</gene>
<evidence type="ECO:0000313" key="2">
    <source>
        <dbReference type="Proteomes" id="UP000324222"/>
    </source>
</evidence>
<protein>
    <submittedName>
        <fullName evidence="1">Uncharacterized protein</fullName>
    </submittedName>
</protein>
<dbReference type="AlphaFoldDB" id="A0A5B7IBS0"/>
<organism evidence="1 2">
    <name type="scientific">Portunus trituberculatus</name>
    <name type="common">Swimming crab</name>
    <name type="synonym">Neptunus trituberculatus</name>
    <dbReference type="NCBI Taxonomy" id="210409"/>
    <lineage>
        <taxon>Eukaryota</taxon>
        <taxon>Metazoa</taxon>
        <taxon>Ecdysozoa</taxon>
        <taxon>Arthropoda</taxon>
        <taxon>Crustacea</taxon>
        <taxon>Multicrustacea</taxon>
        <taxon>Malacostraca</taxon>
        <taxon>Eumalacostraca</taxon>
        <taxon>Eucarida</taxon>
        <taxon>Decapoda</taxon>
        <taxon>Pleocyemata</taxon>
        <taxon>Brachyura</taxon>
        <taxon>Eubrachyura</taxon>
        <taxon>Portunoidea</taxon>
        <taxon>Portunidae</taxon>
        <taxon>Portuninae</taxon>
        <taxon>Portunus</taxon>
    </lineage>
</organism>
<name>A0A5B7IBS0_PORTR</name>
<accession>A0A5B7IBS0</accession>
<comment type="caution">
    <text evidence="1">The sequence shown here is derived from an EMBL/GenBank/DDBJ whole genome shotgun (WGS) entry which is preliminary data.</text>
</comment>
<reference evidence="1 2" key="1">
    <citation type="submission" date="2019-05" db="EMBL/GenBank/DDBJ databases">
        <title>Another draft genome of Portunus trituberculatus and its Hox gene families provides insights of decapod evolution.</title>
        <authorList>
            <person name="Jeong J.-H."/>
            <person name="Song I."/>
            <person name="Kim S."/>
            <person name="Choi T."/>
            <person name="Kim D."/>
            <person name="Ryu S."/>
            <person name="Kim W."/>
        </authorList>
    </citation>
    <scope>NUCLEOTIDE SEQUENCE [LARGE SCALE GENOMIC DNA]</scope>
    <source>
        <tissue evidence="1">Muscle</tissue>
    </source>
</reference>
<sequence length="64" mass="7010">MQPAHTCLTPASLSTHLWRHTFLRCLPACLPAFPHSLLRPPYCVHTCLGLVSDFATSAPLALIN</sequence>
<dbReference type="Proteomes" id="UP000324222">
    <property type="component" value="Unassembled WGS sequence"/>
</dbReference>